<sequence>MCTATLAVGERDAMEGFIVGHWYDECLFTGITQIGRGALEAFVPCGQIINASLDVIATTQNIQQELVSYPSGRGNYNRPYPDPKYSFPFLFLHLV</sequence>
<name>A0ABX8Z434_9BACT</name>
<proteinExistence type="predicted"/>
<evidence type="ECO:0000313" key="2">
    <source>
        <dbReference type="Proteomes" id="UP000822862"/>
    </source>
</evidence>
<dbReference type="Proteomes" id="UP000822862">
    <property type="component" value="Chromosome"/>
</dbReference>
<organism evidence="1 2">
    <name type="scientific">Candidatus Rhabdochlamydia porcellionis</name>
    <dbReference type="NCBI Taxonomy" id="225148"/>
    <lineage>
        <taxon>Bacteria</taxon>
        <taxon>Pseudomonadati</taxon>
        <taxon>Chlamydiota</taxon>
        <taxon>Chlamydiia</taxon>
        <taxon>Parachlamydiales</taxon>
        <taxon>Candidatus Rhabdochlamydiaceae</taxon>
        <taxon>Candidatus Rhabdochlamydia</taxon>
    </lineage>
</organism>
<gene>
    <name evidence="1" type="ORF">RHAB15C_0000716</name>
</gene>
<dbReference type="EMBL" id="CP075585">
    <property type="protein sequence ID" value="QZA58837.1"/>
    <property type="molecule type" value="Genomic_DNA"/>
</dbReference>
<reference evidence="1 2" key="1">
    <citation type="submission" date="2021-05" db="EMBL/GenBank/DDBJ databases">
        <title>Ecology and evolution of chlamydial symbionts of arthropods.</title>
        <authorList>
            <person name="Halter T."/>
            <person name="Sixt B.S."/>
            <person name="Toenshoff E.R."/>
            <person name="Koestlbacher S."/>
            <person name="Schulz F."/>
            <person name="Kostanjsek R."/>
            <person name="Collingro A."/>
            <person name="Hendrickx F."/>
            <person name="Horn M."/>
        </authorList>
    </citation>
    <scope>NUCLEOTIDE SEQUENCE [LARGE SCALE GENOMIC DNA]</scope>
    <source>
        <strain evidence="1 2">15C</strain>
    </source>
</reference>
<keyword evidence="2" id="KW-1185">Reference proteome</keyword>
<evidence type="ECO:0000313" key="1">
    <source>
        <dbReference type="EMBL" id="QZA58837.1"/>
    </source>
</evidence>
<accession>A0ABX8Z434</accession>
<dbReference type="RefSeq" id="WP_194844669.1">
    <property type="nucleotide sequence ID" value="NZ_CP075585.1"/>
</dbReference>
<protein>
    <submittedName>
        <fullName evidence="1">Uncharacterized protein</fullName>
    </submittedName>
</protein>